<feature type="active site" description="Nucleophile" evidence="2">
    <location>
        <position position="38"/>
    </location>
</feature>
<evidence type="ECO:0000256" key="2">
    <source>
        <dbReference type="PROSITE-ProRule" id="PRU01161"/>
    </source>
</evidence>
<proteinExistence type="predicted"/>
<feature type="short sequence motif" description="GXSXG" evidence="2">
    <location>
        <begin position="36"/>
        <end position="40"/>
    </location>
</feature>
<dbReference type="PANTHER" id="PTHR46394">
    <property type="entry name" value="ANNEXIN"/>
    <property type="match status" value="1"/>
</dbReference>
<comment type="caution">
    <text evidence="2">Lacks conserved residue(s) required for the propagation of feature annotation.</text>
</comment>
<dbReference type="CDD" id="cd07207">
    <property type="entry name" value="Pat_ExoU_VipD_like"/>
    <property type="match status" value="1"/>
</dbReference>
<evidence type="ECO:0000256" key="1">
    <source>
        <dbReference type="ARBA" id="ARBA00023098"/>
    </source>
</evidence>
<keyword evidence="5" id="KW-1185">Reference proteome</keyword>
<dbReference type="PANTHER" id="PTHR46394:SF1">
    <property type="entry name" value="PNPLA DOMAIN-CONTAINING PROTEIN"/>
    <property type="match status" value="1"/>
</dbReference>
<dbReference type="Pfam" id="PF01734">
    <property type="entry name" value="Patatin"/>
    <property type="match status" value="1"/>
</dbReference>
<organism evidence="4 5">
    <name type="scientific">Oceanobacillus luteolus</name>
    <dbReference type="NCBI Taxonomy" id="1274358"/>
    <lineage>
        <taxon>Bacteria</taxon>
        <taxon>Bacillati</taxon>
        <taxon>Bacillota</taxon>
        <taxon>Bacilli</taxon>
        <taxon>Bacillales</taxon>
        <taxon>Bacillaceae</taxon>
        <taxon>Oceanobacillus</taxon>
    </lineage>
</organism>
<dbReference type="RefSeq" id="WP_379599493.1">
    <property type="nucleotide sequence ID" value="NZ_JBHUDE010000166.1"/>
</dbReference>
<keyword evidence="2" id="KW-0378">Hydrolase</keyword>
<feature type="active site" description="Proton acceptor" evidence="2">
    <location>
        <position position="185"/>
    </location>
</feature>
<gene>
    <name evidence="4" type="ORF">ACFSBH_20595</name>
</gene>
<sequence length="296" mass="33612">MRIDAVFSGGGVKAYAYMGVLESIDNHQLQLERTAGTSAGAIVSALIAARYSYEEIEKLIYELDVKLFMDPPLITQYLPLLKWPLLYFQMGIYKGDKLEEWLTEKLAAKNIRTFKDIKEGYLKVIASDLSMGRIVVFPDDLMAYYGIHPNDFPVAKAVRMSAGFPFFFMPKKLPGKKGTKNIIVDGGLLSNFPLWLFGQKKHQLRPVLGIKLTEQDSEGNQEEKITNAFNMFYALFHTMKKAHDMRYISKSEENNILFIPVENILATDLNISDEEKSHLAAVGKARADTFLARWPR</sequence>
<dbReference type="Gene3D" id="3.40.1090.10">
    <property type="entry name" value="Cytosolic phospholipase A2 catalytic domain"/>
    <property type="match status" value="2"/>
</dbReference>
<dbReference type="InterPro" id="IPR052580">
    <property type="entry name" value="Lipid_Hydrolase"/>
</dbReference>
<comment type="caution">
    <text evidence="4">The sequence shown here is derived from an EMBL/GenBank/DDBJ whole genome shotgun (WGS) entry which is preliminary data.</text>
</comment>
<dbReference type="InterPro" id="IPR002641">
    <property type="entry name" value="PNPLA_dom"/>
</dbReference>
<dbReference type="PROSITE" id="PS51635">
    <property type="entry name" value="PNPLA"/>
    <property type="match status" value="1"/>
</dbReference>
<name>A0ABW4HWJ6_9BACI</name>
<dbReference type="SUPFAM" id="SSF52151">
    <property type="entry name" value="FabD/lysophospholipase-like"/>
    <property type="match status" value="1"/>
</dbReference>
<keyword evidence="2" id="KW-0442">Lipid degradation</keyword>
<dbReference type="Proteomes" id="UP001597221">
    <property type="component" value="Unassembled WGS sequence"/>
</dbReference>
<feature type="short sequence motif" description="DGA/G" evidence="2">
    <location>
        <begin position="185"/>
        <end position="187"/>
    </location>
</feature>
<dbReference type="InterPro" id="IPR016035">
    <property type="entry name" value="Acyl_Trfase/lysoPLipase"/>
</dbReference>
<keyword evidence="1 2" id="KW-0443">Lipid metabolism</keyword>
<accession>A0ABW4HWJ6</accession>
<evidence type="ECO:0000259" key="3">
    <source>
        <dbReference type="PROSITE" id="PS51635"/>
    </source>
</evidence>
<evidence type="ECO:0000313" key="5">
    <source>
        <dbReference type="Proteomes" id="UP001597221"/>
    </source>
</evidence>
<feature type="domain" description="PNPLA" evidence="3">
    <location>
        <begin position="5"/>
        <end position="198"/>
    </location>
</feature>
<dbReference type="EMBL" id="JBHUDE010000166">
    <property type="protein sequence ID" value="MFD1610018.1"/>
    <property type="molecule type" value="Genomic_DNA"/>
</dbReference>
<protein>
    <submittedName>
        <fullName evidence="4">Patatin-like phospholipase family protein</fullName>
    </submittedName>
</protein>
<reference evidence="5" key="1">
    <citation type="journal article" date="2019" name="Int. J. Syst. Evol. Microbiol.">
        <title>The Global Catalogue of Microorganisms (GCM) 10K type strain sequencing project: providing services to taxonomists for standard genome sequencing and annotation.</title>
        <authorList>
            <consortium name="The Broad Institute Genomics Platform"/>
            <consortium name="The Broad Institute Genome Sequencing Center for Infectious Disease"/>
            <person name="Wu L."/>
            <person name="Ma J."/>
        </authorList>
    </citation>
    <scope>NUCLEOTIDE SEQUENCE [LARGE SCALE GENOMIC DNA]</scope>
    <source>
        <strain evidence="5">CGMCC 1.12376</strain>
    </source>
</reference>
<evidence type="ECO:0000313" key="4">
    <source>
        <dbReference type="EMBL" id="MFD1610018.1"/>
    </source>
</evidence>